<dbReference type="InterPro" id="IPR000620">
    <property type="entry name" value="EamA_dom"/>
</dbReference>
<organism evidence="8">
    <name type="scientific">freshwater metagenome</name>
    <dbReference type="NCBI Taxonomy" id="449393"/>
    <lineage>
        <taxon>unclassified sequences</taxon>
        <taxon>metagenomes</taxon>
        <taxon>ecological metagenomes</taxon>
    </lineage>
</organism>
<feature type="transmembrane region" description="Helical" evidence="6">
    <location>
        <begin position="71"/>
        <end position="90"/>
    </location>
</feature>
<reference evidence="8" key="1">
    <citation type="submission" date="2020-05" db="EMBL/GenBank/DDBJ databases">
        <authorList>
            <person name="Chiriac C."/>
            <person name="Salcher M."/>
            <person name="Ghai R."/>
            <person name="Kavagutti S V."/>
        </authorList>
    </citation>
    <scope>NUCLEOTIDE SEQUENCE</scope>
</reference>
<evidence type="ECO:0000256" key="5">
    <source>
        <dbReference type="ARBA" id="ARBA00023136"/>
    </source>
</evidence>
<dbReference type="PANTHER" id="PTHR42920:SF5">
    <property type="entry name" value="EAMA DOMAIN-CONTAINING PROTEIN"/>
    <property type="match status" value="1"/>
</dbReference>
<dbReference type="SUPFAM" id="SSF103481">
    <property type="entry name" value="Multidrug resistance efflux transporter EmrE"/>
    <property type="match status" value="2"/>
</dbReference>
<feature type="transmembrane region" description="Helical" evidence="6">
    <location>
        <begin position="96"/>
        <end position="120"/>
    </location>
</feature>
<comment type="subcellular location">
    <subcellularLocation>
        <location evidence="1">Cell membrane</location>
        <topology evidence="1">Multi-pass membrane protein</topology>
    </subcellularLocation>
</comment>
<dbReference type="Gene3D" id="1.10.3730.20">
    <property type="match status" value="1"/>
</dbReference>
<feature type="transmembrane region" description="Helical" evidence="6">
    <location>
        <begin position="258"/>
        <end position="277"/>
    </location>
</feature>
<feature type="domain" description="EamA" evidence="7">
    <location>
        <begin position="8"/>
        <end position="143"/>
    </location>
</feature>
<keyword evidence="4 6" id="KW-1133">Transmembrane helix</keyword>
<feature type="transmembrane region" description="Helical" evidence="6">
    <location>
        <begin position="283"/>
        <end position="299"/>
    </location>
</feature>
<keyword evidence="3 6" id="KW-0812">Transmembrane</keyword>
<feature type="transmembrane region" description="Helical" evidence="6">
    <location>
        <begin position="152"/>
        <end position="172"/>
    </location>
</feature>
<feature type="transmembrane region" description="Helical" evidence="6">
    <location>
        <begin position="225"/>
        <end position="251"/>
    </location>
</feature>
<proteinExistence type="predicted"/>
<evidence type="ECO:0000256" key="3">
    <source>
        <dbReference type="ARBA" id="ARBA00022692"/>
    </source>
</evidence>
<evidence type="ECO:0000259" key="7">
    <source>
        <dbReference type="Pfam" id="PF00892"/>
    </source>
</evidence>
<keyword evidence="5 6" id="KW-0472">Membrane</keyword>
<evidence type="ECO:0000256" key="4">
    <source>
        <dbReference type="ARBA" id="ARBA00022989"/>
    </source>
</evidence>
<sequence length="314" mass="34447">MRTRKPFLGVIFALLSIVLFGLNASTSKVVMAAGISPEQIVIFRSFATALGAGIALAFTNRQAFRVQKHEWRNLIVFGIFGVALMQWAYSSAVKNLPIGIALLIEYTAIVIVPLVSLWLFKAKVLPRLWLAIVMVLGGLVVVSRIWDGGLNPVGVMFAVMASLFLSFYFLMGEHLLKKRDTLSTLFYAMTISGVFWLIATPWWSFQPSILVEQISLTGNLEQVQVPLWATLAWIGLFGSFLPMLFSFLALAHLSATSVGVISTGETVMAFFFAWAWLNEMIDGIQALGGVLVIAGIVLAQTSRVKQKDKEPGNG</sequence>
<dbReference type="PANTHER" id="PTHR42920">
    <property type="entry name" value="OS03G0707200 PROTEIN-RELATED"/>
    <property type="match status" value="1"/>
</dbReference>
<feature type="transmembrane region" description="Helical" evidence="6">
    <location>
        <begin position="127"/>
        <end position="146"/>
    </location>
</feature>
<feature type="domain" description="EamA" evidence="7">
    <location>
        <begin position="154"/>
        <end position="298"/>
    </location>
</feature>
<feature type="transmembrane region" description="Helical" evidence="6">
    <location>
        <begin position="42"/>
        <end position="59"/>
    </location>
</feature>
<dbReference type="AlphaFoldDB" id="A0A6J6HVV6"/>
<dbReference type="InterPro" id="IPR037185">
    <property type="entry name" value="EmrE-like"/>
</dbReference>
<evidence type="ECO:0000256" key="2">
    <source>
        <dbReference type="ARBA" id="ARBA00022475"/>
    </source>
</evidence>
<evidence type="ECO:0000256" key="1">
    <source>
        <dbReference type="ARBA" id="ARBA00004651"/>
    </source>
</evidence>
<feature type="transmembrane region" description="Helical" evidence="6">
    <location>
        <begin position="184"/>
        <end position="205"/>
    </location>
</feature>
<dbReference type="Pfam" id="PF00892">
    <property type="entry name" value="EamA"/>
    <property type="match status" value="2"/>
</dbReference>
<gene>
    <name evidence="8" type="ORF">UFOPK1931_00249</name>
</gene>
<name>A0A6J6HVV6_9ZZZZ</name>
<dbReference type="GO" id="GO:0005886">
    <property type="term" value="C:plasma membrane"/>
    <property type="evidence" value="ECO:0007669"/>
    <property type="project" value="UniProtKB-SubCell"/>
</dbReference>
<evidence type="ECO:0000256" key="6">
    <source>
        <dbReference type="SAM" id="Phobius"/>
    </source>
</evidence>
<dbReference type="InterPro" id="IPR051258">
    <property type="entry name" value="Diverse_Substrate_Transporter"/>
</dbReference>
<keyword evidence="2" id="KW-1003">Cell membrane</keyword>
<protein>
    <submittedName>
        <fullName evidence="8">Unannotated protein</fullName>
    </submittedName>
</protein>
<evidence type="ECO:0000313" key="8">
    <source>
        <dbReference type="EMBL" id="CAB4617176.1"/>
    </source>
</evidence>
<accession>A0A6J6HVV6</accession>
<dbReference type="EMBL" id="CAEZVE010000026">
    <property type="protein sequence ID" value="CAB4617176.1"/>
    <property type="molecule type" value="Genomic_DNA"/>
</dbReference>